<dbReference type="Proteomes" id="UP000821837">
    <property type="component" value="Chromosome 10"/>
</dbReference>
<reference evidence="2" key="1">
    <citation type="journal article" date="2020" name="Cell">
        <title>Large-Scale Comparative Analyses of Tick Genomes Elucidate Their Genetic Diversity and Vector Capacities.</title>
        <authorList>
            <consortium name="Tick Genome and Microbiome Consortium (TIGMIC)"/>
            <person name="Jia N."/>
            <person name="Wang J."/>
            <person name="Shi W."/>
            <person name="Du L."/>
            <person name="Sun Y."/>
            <person name="Zhan W."/>
            <person name="Jiang J.F."/>
            <person name="Wang Q."/>
            <person name="Zhang B."/>
            <person name="Ji P."/>
            <person name="Bell-Sakyi L."/>
            <person name="Cui X.M."/>
            <person name="Yuan T.T."/>
            <person name="Jiang B.G."/>
            <person name="Yang W.F."/>
            <person name="Lam T.T."/>
            <person name="Chang Q.C."/>
            <person name="Ding S.J."/>
            <person name="Wang X.J."/>
            <person name="Zhu J.G."/>
            <person name="Ruan X.D."/>
            <person name="Zhao L."/>
            <person name="Wei J.T."/>
            <person name="Ye R.Z."/>
            <person name="Que T.C."/>
            <person name="Du C.H."/>
            <person name="Zhou Y.H."/>
            <person name="Cheng J.X."/>
            <person name="Dai P.F."/>
            <person name="Guo W.B."/>
            <person name="Han X.H."/>
            <person name="Huang E.J."/>
            <person name="Li L.F."/>
            <person name="Wei W."/>
            <person name="Gao Y.C."/>
            <person name="Liu J.Z."/>
            <person name="Shao H.Z."/>
            <person name="Wang X."/>
            <person name="Wang C.C."/>
            <person name="Yang T.C."/>
            <person name="Huo Q.B."/>
            <person name="Li W."/>
            <person name="Chen H.Y."/>
            <person name="Chen S.E."/>
            <person name="Zhou L.G."/>
            <person name="Ni X.B."/>
            <person name="Tian J.H."/>
            <person name="Sheng Y."/>
            <person name="Liu T."/>
            <person name="Pan Y.S."/>
            <person name="Xia L.Y."/>
            <person name="Li J."/>
            <person name="Zhao F."/>
            <person name="Cao W.C."/>
        </authorList>
    </citation>
    <scope>NUCLEOTIDE SEQUENCE</scope>
    <source>
        <strain evidence="2">Rsan-2018</strain>
    </source>
</reference>
<reference evidence="2" key="2">
    <citation type="submission" date="2021-09" db="EMBL/GenBank/DDBJ databases">
        <authorList>
            <person name="Jia N."/>
            <person name="Wang J."/>
            <person name="Shi W."/>
            <person name="Du L."/>
            <person name="Sun Y."/>
            <person name="Zhan W."/>
            <person name="Jiang J."/>
            <person name="Wang Q."/>
            <person name="Zhang B."/>
            <person name="Ji P."/>
            <person name="Sakyi L.B."/>
            <person name="Cui X."/>
            <person name="Yuan T."/>
            <person name="Jiang B."/>
            <person name="Yang W."/>
            <person name="Lam T.T.-Y."/>
            <person name="Chang Q."/>
            <person name="Ding S."/>
            <person name="Wang X."/>
            <person name="Zhu J."/>
            <person name="Ruan X."/>
            <person name="Zhao L."/>
            <person name="Wei J."/>
            <person name="Que T."/>
            <person name="Du C."/>
            <person name="Cheng J."/>
            <person name="Dai P."/>
            <person name="Han X."/>
            <person name="Huang E."/>
            <person name="Gao Y."/>
            <person name="Liu J."/>
            <person name="Shao H."/>
            <person name="Ye R."/>
            <person name="Li L."/>
            <person name="Wei W."/>
            <person name="Wang X."/>
            <person name="Wang C."/>
            <person name="Huo Q."/>
            <person name="Li W."/>
            <person name="Guo W."/>
            <person name="Chen H."/>
            <person name="Chen S."/>
            <person name="Zhou L."/>
            <person name="Zhou L."/>
            <person name="Ni X."/>
            <person name="Tian J."/>
            <person name="Zhou Y."/>
            <person name="Sheng Y."/>
            <person name="Liu T."/>
            <person name="Pan Y."/>
            <person name="Xia L."/>
            <person name="Li J."/>
            <person name="Zhao F."/>
            <person name="Cao W."/>
        </authorList>
    </citation>
    <scope>NUCLEOTIDE SEQUENCE</scope>
    <source>
        <strain evidence="2">Rsan-2018</strain>
        <tissue evidence="2">Larvae</tissue>
    </source>
</reference>
<accession>A0A9D4T724</accession>
<dbReference type="EMBL" id="JABSTV010001246">
    <property type="protein sequence ID" value="KAH7975883.1"/>
    <property type="molecule type" value="Genomic_DNA"/>
</dbReference>
<organism evidence="2 3">
    <name type="scientific">Rhipicephalus sanguineus</name>
    <name type="common">Brown dog tick</name>
    <name type="synonym">Ixodes sanguineus</name>
    <dbReference type="NCBI Taxonomy" id="34632"/>
    <lineage>
        <taxon>Eukaryota</taxon>
        <taxon>Metazoa</taxon>
        <taxon>Ecdysozoa</taxon>
        <taxon>Arthropoda</taxon>
        <taxon>Chelicerata</taxon>
        <taxon>Arachnida</taxon>
        <taxon>Acari</taxon>
        <taxon>Parasitiformes</taxon>
        <taxon>Ixodida</taxon>
        <taxon>Ixodoidea</taxon>
        <taxon>Ixodidae</taxon>
        <taxon>Rhipicephalinae</taxon>
        <taxon>Rhipicephalus</taxon>
        <taxon>Rhipicephalus</taxon>
    </lineage>
</organism>
<protein>
    <submittedName>
        <fullName evidence="2">Uncharacterized protein</fullName>
    </submittedName>
</protein>
<evidence type="ECO:0000313" key="2">
    <source>
        <dbReference type="EMBL" id="KAH7975883.1"/>
    </source>
</evidence>
<name>A0A9D4T724_RHISA</name>
<dbReference type="AlphaFoldDB" id="A0A9D4T724"/>
<evidence type="ECO:0000313" key="3">
    <source>
        <dbReference type="Proteomes" id="UP000821837"/>
    </source>
</evidence>
<feature type="region of interest" description="Disordered" evidence="1">
    <location>
        <begin position="166"/>
        <end position="215"/>
    </location>
</feature>
<feature type="compositionally biased region" description="Polar residues" evidence="1">
    <location>
        <begin position="168"/>
        <end position="195"/>
    </location>
</feature>
<sequence length="215" mass="23740">MRTLNPFVFIVQIVQRFTGLLCSVNDANAILATDTWTAQAFNAPTLHVPDILPFVAVESGLRHYEGTMVLALHATPPQIPATTKAHAPSNAGCGHGSIQAMRTLNPFVFIVQDQGIGSRSPSGRYGAYHFERYDQHFRSNHPKRHFEEATEIGIFREVMAAWAGKHSVQPQTGSDWNNGEASDSSLHQHQVQSARDSAYLEVPTKPLHSLSRTQT</sequence>
<gene>
    <name evidence="2" type="ORF">HPB52_006615</name>
</gene>
<proteinExistence type="predicted"/>
<keyword evidence="3" id="KW-1185">Reference proteome</keyword>
<evidence type="ECO:0000256" key="1">
    <source>
        <dbReference type="SAM" id="MobiDB-lite"/>
    </source>
</evidence>
<comment type="caution">
    <text evidence="2">The sequence shown here is derived from an EMBL/GenBank/DDBJ whole genome shotgun (WGS) entry which is preliminary data.</text>
</comment>